<reference evidence="1 2" key="1">
    <citation type="submission" date="2009-09" db="EMBL/GenBank/DDBJ databases">
        <authorList>
            <person name="Qin X."/>
            <person name="Bachman B."/>
            <person name="Battles P."/>
            <person name="Bell A."/>
            <person name="Bess C."/>
            <person name="Bickham C."/>
            <person name="Chaboub L."/>
            <person name="Chen D."/>
            <person name="Coyle M."/>
            <person name="Deiros D.R."/>
            <person name="Dinh H."/>
            <person name="Forbes L."/>
            <person name="Fowler G."/>
            <person name="Francisco L."/>
            <person name="Fu Q."/>
            <person name="Gubbala S."/>
            <person name="Hale W."/>
            <person name="Han Y."/>
            <person name="Hemphill L."/>
            <person name="Highlander S.K."/>
            <person name="Hirani K."/>
            <person name="Hogues M."/>
            <person name="Jackson L."/>
            <person name="Jakkamsetti A."/>
            <person name="Javaid M."/>
            <person name="Jiang H."/>
            <person name="Korchina V."/>
            <person name="Kovar C."/>
            <person name="Lara F."/>
            <person name="Lee S."/>
            <person name="Mata R."/>
            <person name="Mathew T."/>
            <person name="Moen C."/>
            <person name="Morales K."/>
            <person name="Munidasa M."/>
            <person name="Nazareth L."/>
            <person name="Ngo R."/>
            <person name="Nguyen L."/>
            <person name="Okwuonu G."/>
            <person name="Ongeri F."/>
            <person name="Patil S."/>
            <person name="Petrosino J."/>
            <person name="Pham C."/>
            <person name="Pham P."/>
            <person name="Pu L.-L."/>
            <person name="Puazo M."/>
            <person name="Raj R."/>
            <person name="Reid J."/>
            <person name="Rouhana J."/>
            <person name="Saada N."/>
            <person name="Shang Y."/>
            <person name="Simmons D."/>
            <person name="Thornton R."/>
            <person name="Warren J."/>
            <person name="Weissenberger G."/>
            <person name="Zhang J."/>
            <person name="Zhang L."/>
            <person name="Zhou C."/>
            <person name="Zhu D."/>
            <person name="Muzny D."/>
            <person name="Worley K."/>
            <person name="Gibbs R."/>
        </authorList>
    </citation>
    <scope>NUCLEOTIDE SEQUENCE [LARGE SCALE GENOMIC DNA]</scope>
    <source>
        <strain evidence="1 2">DSM 16041</strain>
    </source>
</reference>
<sequence>MLKEHWVFVYNRNNGGEKMAEQDFKRLLDDLRAGKIDHFEIGPEHFQEFQPVYHAYPYRTQIVGKAHIGGKIIYRLVKR</sequence>
<evidence type="ECO:0000313" key="1">
    <source>
        <dbReference type="EMBL" id="EEW52620.1"/>
    </source>
</evidence>
<dbReference type="AlphaFoldDB" id="C8PA66"/>
<dbReference type="eggNOG" id="ENOG5030AIX">
    <property type="taxonomic scope" value="Bacteria"/>
</dbReference>
<dbReference type="STRING" id="525309.HMPREF0494_2210"/>
<comment type="caution">
    <text evidence="1">The sequence shown here is derived from an EMBL/GenBank/DDBJ whole genome shotgun (WGS) entry which is preliminary data.</text>
</comment>
<organism evidence="1 2">
    <name type="scientific">Limosilactobacillus antri DSM 16041</name>
    <dbReference type="NCBI Taxonomy" id="525309"/>
    <lineage>
        <taxon>Bacteria</taxon>
        <taxon>Bacillati</taxon>
        <taxon>Bacillota</taxon>
        <taxon>Bacilli</taxon>
        <taxon>Lactobacillales</taxon>
        <taxon>Lactobacillaceae</taxon>
        <taxon>Limosilactobacillus</taxon>
    </lineage>
</organism>
<dbReference type="Proteomes" id="UP000003675">
    <property type="component" value="Unassembled WGS sequence"/>
</dbReference>
<dbReference type="EMBL" id="ACLL01000071">
    <property type="protein sequence ID" value="EEW52620.1"/>
    <property type="molecule type" value="Genomic_DNA"/>
</dbReference>
<evidence type="ECO:0000313" key="2">
    <source>
        <dbReference type="Proteomes" id="UP000003675"/>
    </source>
</evidence>
<gene>
    <name evidence="1" type="ORF">HMPREF0494_2210</name>
</gene>
<protein>
    <submittedName>
        <fullName evidence="1">Uncharacterized protein</fullName>
    </submittedName>
</protein>
<name>C8PA66_9LACO</name>
<proteinExistence type="predicted"/>
<dbReference type="HOGENOM" id="CLU_185803_2_1_9"/>
<accession>C8PA66</accession>